<proteinExistence type="predicted"/>
<dbReference type="PANTHER" id="PTHR34655:SF2">
    <property type="entry name" value="PEROXIREDOXIN FAMILY PROTEIN"/>
    <property type="match status" value="1"/>
</dbReference>
<evidence type="ECO:0000313" key="1">
    <source>
        <dbReference type="EMBL" id="MBM7573260.1"/>
    </source>
</evidence>
<dbReference type="InterPro" id="IPR027396">
    <property type="entry name" value="DsrEFH-like"/>
</dbReference>
<comment type="caution">
    <text evidence="1">The sequence shown here is derived from an EMBL/GenBank/DDBJ whole genome shotgun (WGS) entry which is preliminary data.</text>
</comment>
<reference evidence="1 2" key="1">
    <citation type="submission" date="2021-01" db="EMBL/GenBank/DDBJ databases">
        <title>Genomic Encyclopedia of Type Strains, Phase IV (KMG-IV): sequencing the most valuable type-strain genomes for metagenomic binning, comparative biology and taxonomic classification.</title>
        <authorList>
            <person name="Goeker M."/>
        </authorList>
    </citation>
    <scope>NUCLEOTIDE SEQUENCE [LARGE SCALE GENOMIC DNA]</scope>
    <source>
        <strain evidence="1 2">DSM 23711</strain>
    </source>
</reference>
<name>A0ABS2N532_9BACI</name>
<dbReference type="Gene3D" id="3.40.1260.10">
    <property type="entry name" value="DsrEFH-like"/>
    <property type="match status" value="1"/>
</dbReference>
<dbReference type="SUPFAM" id="SSF75169">
    <property type="entry name" value="DsrEFH-like"/>
    <property type="match status" value="1"/>
</dbReference>
<organism evidence="1 2">
    <name type="scientific">Aquibacillus albus</name>
    <dbReference type="NCBI Taxonomy" id="1168171"/>
    <lineage>
        <taxon>Bacteria</taxon>
        <taxon>Bacillati</taxon>
        <taxon>Bacillota</taxon>
        <taxon>Bacilli</taxon>
        <taxon>Bacillales</taxon>
        <taxon>Bacillaceae</taxon>
        <taxon>Aquibacillus</taxon>
    </lineage>
</organism>
<gene>
    <name evidence="1" type="ORF">JOC48_003812</name>
</gene>
<dbReference type="EMBL" id="JAFBDR010000029">
    <property type="protein sequence ID" value="MBM7573260.1"/>
    <property type="molecule type" value="Genomic_DNA"/>
</dbReference>
<dbReference type="Proteomes" id="UP001296943">
    <property type="component" value="Unassembled WGS sequence"/>
</dbReference>
<keyword evidence="2" id="KW-1185">Reference proteome</keyword>
<dbReference type="Pfam" id="PF13686">
    <property type="entry name" value="DrsE_2"/>
    <property type="match status" value="2"/>
</dbReference>
<evidence type="ECO:0000313" key="2">
    <source>
        <dbReference type="Proteomes" id="UP001296943"/>
    </source>
</evidence>
<protein>
    <submittedName>
        <fullName evidence="1">Peroxiredoxin family protein</fullName>
    </submittedName>
</protein>
<dbReference type="PANTHER" id="PTHR34655">
    <property type="entry name" value="CONSERVED WITHIN P. AEROPHILUM"/>
    <property type="match status" value="1"/>
</dbReference>
<dbReference type="InterPro" id="IPR032836">
    <property type="entry name" value="DsrE2-like"/>
</dbReference>
<accession>A0ABS2N532</accession>
<sequence length="149" mass="16140">MGRPNGGQSINIRRNFENGKHKGSNIASNGSLFDAYKVFNIASAAAASDAKVGIFFTFEGLNLIHKEGHKNLPLPEGKEHFQEGFKKANVPSIEELVGIAQEMDVKLIACQMTMDVMSLEKDAFVEGIEVGGAASFIEFAKNANMSLTF</sequence>